<evidence type="ECO:0000256" key="2">
    <source>
        <dbReference type="ARBA" id="ARBA00022598"/>
    </source>
</evidence>
<sequence length="573" mass="61411">MLRLCSAAAAPHREKGTRHEISSEEPLDGHPCGRGPVMSEVAVATAPAWGRAVEKTTVHGHPCLAYAERPAAVADFLLTARRWAERELLVQGDRRLTFREHEEAVARVACELAERGVGPGSRVGLLAFNSVEWMVSFWAVHALGAVAVLGNAWWADTEAQEVLADAEPDLVITDRRLGFPTLEVATVRRAVEDVQRRVELPQWPRDEEALSIIMFSSGTTGKPKGVVMTARSVIANIQNILVLTGRLPQEIPAQKPGGVSMLTVPLFHLAGVQVCLTTLLSGGRLVFLDGKFDPAEVLRLIEAEKVRSWGCIPTMVSRVLEHPDFEAFDTSSVSSIPMGGAPASADLRRQISERFPRVRSGGSSMYGLTEAGGVVAAGAGKDIAGRPGCVGRALPVVELRIANPQADGAGEIQVRTPTITEGYLGDETPLTDAEGWVSSGDLGRIDAEGWLCITGRLKDIIIRGGENISSAHVEDVLHDHPDVAEVAVVALPHADLGEEVGAAVVLRPGAELAPASLLAAVQGRLARFEHPSRWWLYEGELPTNASGKIVRREVQRQWLEAGGTTIWPAPATG</sequence>
<evidence type="ECO:0000313" key="6">
    <source>
        <dbReference type="EMBL" id="GGG60508.1"/>
    </source>
</evidence>
<keyword evidence="7" id="KW-1185">Reference proteome</keyword>
<dbReference type="AlphaFoldDB" id="A0A917GXJ2"/>
<dbReference type="Proteomes" id="UP000638848">
    <property type="component" value="Unassembled WGS sequence"/>
</dbReference>
<dbReference type="Gene3D" id="3.30.300.30">
    <property type="match status" value="1"/>
</dbReference>
<evidence type="ECO:0000259" key="5">
    <source>
        <dbReference type="Pfam" id="PF13193"/>
    </source>
</evidence>
<reference evidence="6" key="2">
    <citation type="submission" date="2020-09" db="EMBL/GenBank/DDBJ databases">
        <authorList>
            <person name="Sun Q."/>
            <person name="Zhou Y."/>
        </authorList>
    </citation>
    <scope>NUCLEOTIDE SEQUENCE</scope>
    <source>
        <strain evidence="6">CGMCC 1.12187</strain>
    </source>
</reference>
<dbReference type="GO" id="GO:0031956">
    <property type="term" value="F:medium-chain fatty acid-CoA ligase activity"/>
    <property type="evidence" value="ECO:0007669"/>
    <property type="project" value="TreeGrafter"/>
</dbReference>
<dbReference type="GO" id="GO:0006631">
    <property type="term" value="P:fatty acid metabolic process"/>
    <property type="evidence" value="ECO:0007669"/>
    <property type="project" value="TreeGrafter"/>
</dbReference>
<feature type="compositionally biased region" description="Basic and acidic residues" evidence="3">
    <location>
        <begin position="11"/>
        <end position="22"/>
    </location>
</feature>
<feature type="region of interest" description="Disordered" evidence="3">
    <location>
        <begin position="1"/>
        <end position="32"/>
    </location>
</feature>
<evidence type="ECO:0000259" key="4">
    <source>
        <dbReference type="Pfam" id="PF00501"/>
    </source>
</evidence>
<accession>A0A917GXJ2</accession>
<evidence type="ECO:0000313" key="7">
    <source>
        <dbReference type="Proteomes" id="UP000638848"/>
    </source>
</evidence>
<dbReference type="Gene3D" id="3.40.50.12780">
    <property type="entry name" value="N-terminal domain of ligase-like"/>
    <property type="match status" value="1"/>
</dbReference>
<organism evidence="6 7">
    <name type="scientific">Kocuria dechangensis</name>
    <dbReference type="NCBI Taxonomy" id="1176249"/>
    <lineage>
        <taxon>Bacteria</taxon>
        <taxon>Bacillati</taxon>
        <taxon>Actinomycetota</taxon>
        <taxon>Actinomycetes</taxon>
        <taxon>Micrococcales</taxon>
        <taxon>Micrococcaceae</taxon>
        <taxon>Kocuria</taxon>
    </lineage>
</organism>
<dbReference type="InterPro" id="IPR020845">
    <property type="entry name" value="AMP-binding_CS"/>
</dbReference>
<dbReference type="EMBL" id="BMEQ01000012">
    <property type="protein sequence ID" value="GGG60508.1"/>
    <property type="molecule type" value="Genomic_DNA"/>
</dbReference>
<protein>
    <submittedName>
        <fullName evidence="6">Fatty acid--CoA ligase</fullName>
    </submittedName>
</protein>
<comment type="caution">
    <text evidence="6">The sequence shown here is derived from an EMBL/GenBank/DDBJ whole genome shotgun (WGS) entry which is preliminary data.</text>
</comment>
<keyword evidence="2 6" id="KW-0436">Ligase</keyword>
<dbReference type="InterPro" id="IPR042099">
    <property type="entry name" value="ANL_N_sf"/>
</dbReference>
<evidence type="ECO:0000256" key="1">
    <source>
        <dbReference type="ARBA" id="ARBA00006432"/>
    </source>
</evidence>
<gene>
    <name evidence="6" type="ORF">GCM10011374_24200</name>
</gene>
<dbReference type="InterPro" id="IPR025110">
    <property type="entry name" value="AMP-bd_C"/>
</dbReference>
<feature type="domain" description="AMP-binding enzyme C-terminal" evidence="5">
    <location>
        <begin position="473"/>
        <end position="548"/>
    </location>
</feature>
<dbReference type="SUPFAM" id="SSF56801">
    <property type="entry name" value="Acetyl-CoA synthetase-like"/>
    <property type="match status" value="1"/>
</dbReference>
<dbReference type="PANTHER" id="PTHR43201">
    <property type="entry name" value="ACYL-COA SYNTHETASE"/>
    <property type="match status" value="1"/>
</dbReference>
<reference evidence="6" key="1">
    <citation type="journal article" date="2014" name="Int. J. Syst. Evol. Microbiol.">
        <title>Complete genome sequence of Corynebacterium casei LMG S-19264T (=DSM 44701T), isolated from a smear-ripened cheese.</title>
        <authorList>
            <consortium name="US DOE Joint Genome Institute (JGI-PGF)"/>
            <person name="Walter F."/>
            <person name="Albersmeier A."/>
            <person name="Kalinowski J."/>
            <person name="Ruckert C."/>
        </authorList>
    </citation>
    <scope>NUCLEOTIDE SEQUENCE</scope>
    <source>
        <strain evidence="6">CGMCC 1.12187</strain>
    </source>
</reference>
<dbReference type="PANTHER" id="PTHR43201:SF5">
    <property type="entry name" value="MEDIUM-CHAIN ACYL-COA LIGASE ACSF2, MITOCHONDRIAL"/>
    <property type="match status" value="1"/>
</dbReference>
<feature type="domain" description="AMP-dependent synthetase/ligase" evidence="4">
    <location>
        <begin position="79"/>
        <end position="424"/>
    </location>
</feature>
<dbReference type="InterPro" id="IPR045851">
    <property type="entry name" value="AMP-bd_C_sf"/>
</dbReference>
<evidence type="ECO:0000256" key="3">
    <source>
        <dbReference type="SAM" id="MobiDB-lite"/>
    </source>
</evidence>
<dbReference type="InterPro" id="IPR000873">
    <property type="entry name" value="AMP-dep_synth/lig_dom"/>
</dbReference>
<dbReference type="Pfam" id="PF00501">
    <property type="entry name" value="AMP-binding"/>
    <property type="match status" value="1"/>
</dbReference>
<dbReference type="PROSITE" id="PS00455">
    <property type="entry name" value="AMP_BINDING"/>
    <property type="match status" value="1"/>
</dbReference>
<proteinExistence type="inferred from homology"/>
<dbReference type="Pfam" id="PF13193">
    <property type="entry name" value="AMP-binding_C"/>
    <property type="match status" value="1"/>
</dbReference>
<name>A0A917GXJ2_9MICC</name>
<comment type="similarity">
    <text evidence="1">Belongs to the ATP-dependent AMP-binding enzyme family.</text>
</comment>